<comment type="caution">
    <text evidence="1">The sequence shown here is derived from an EMBL/GenBank/DDBJ whole genome shotgun (WGS) entry which is preliminary data.</text>
</comment>
<dbReference type="Proteomes" id="UP000275652">
    <property type="component" value="Unassembled WGS sequence"/>
</dbReference>
<evidence type="ECO:0000313" key="1">
    <source>
        <dbReference type="EMBL" id="RLO12455.1"/>
    </source>
</evidence>
<dbReference type="AlphaFoldDB" id="A0A9X8EB97"/>
<protein>
    <submittedName>
        <fullName evidence="1">Uncharacterized protein</fullName>
    </submittedName>
</protein>
<proteinExistence type="predicted"/>
<sequence length="310" mass="34525">MGTTGSVEQRNAIKDVVMISDSKKRSKDDIMRVLQTFCNVFPLEVPDGRRRRTDSSEEHAAAASMDVKEKRLFDSVHRLLKTAVDTTATSSTADESDVVLMILDTFKRLLQWRELHKLVPKYSIKPFLTCMMWSPQLASSVLQVFLMMKTRPTGLKSTEVGDKMEMLNKRTFADDLGFQVLGSLLAQHHPSSVLLPSSTAEPILQASLRIFHWTYVGNKHTSDAVTLDRVTDALLNARLTLLHLAHHRPSPSSSSYPPPSSPSLRHIAADLLLELFSVADVAQVTVLQDTARDCGALLYMLSDALDTDIH</sequence>
<feature type="non-terminal residue" evidence="1">
    <location>
        <position position="310"/>
    </location>
</feature>
<name>A0A9X8EB97_APHAT</name>
<evidence type="ECO:0000313" key="2">
    <source>
        <dbReference type="Proteomes" id="UP000275652"/>
    </source>
</evidence>
<dbReference type="EMBL" id="QUTI01013615">
    <property type="protein sequence ID" value="RLO12455.1"/>
    <property type="molecule type" value="Genomic_DNA"/>
</dbReference>
<organism evidence="1 2">
    <name type="scientific">Aphanomyces astaci</name>
    <name type="common">Crayfish plague agent</name>
    <dbReference type="NCBI Taxonomy" id="112090"/>
    <lineage>
        <taxon>Eukaryota</taxon>
        <taxon>Sar</taxon>
        <taxon>Stramenopiles</taxon>
        <taxon>Oomycota</taxon>
        <taxon>Saprolegniomycetes</taxon>
        <taxon>Saprolegniales</taxon>
        <taxon>Verrucalvaceae</taxon>
        <taxon>Aphanomyces</taxon>
    </lineage>
</organism>
<reference evidence="1 2" key="1">
    <citation type="journal article" date="2018" name="J. Invertebr. Pathol.">
        <title>New genotyping method for the causative agent of crayfish plague (Aphanomyces astaci) based on whole genome data.</title>
        <authorList>
            <person name="Minardi D."/>
            <person name="Studholme D.J."/>
            <person name="van der Giezen M."/>
            <person name="Pretto T."/>
            <person name="Oidtmann B."/>
        </authorList>
    </citation>
    <scope>NUCLEOTIDE SEQUENCE [LARGE SCALE GENOMIC DNA]</scope>
    <source>
        <strain evidence="1 2">KB13</strain>
    </source>
</reference>
<accession>A0A9X8EB97</accession>
<gene>
    <name evidence="1" type="ORF">DYB28_015240</name>
</gene>